<protein>
    <submittedName>
        <fullName evidence="2">Uncharacterized protein</fullName>
    </submittedName>
</protein>
<proteinExistence type="predicted"/>
<accession>A0A3Q2UNJ1</accession>
<evidence type="ECO:0000313" key="2">
    <source>
        <dbReference type="Ensembl" id="ENSFHEP00000033420.1"/>
    </source>
</evidence>
<reference evidence="2" key="2">
    <citation type="submission" date="2025-09" db="UniProtKB">
        <authorList>
            <consortium name="Ensembl"/>
        </authorList>
    </citation>
    <scope>IDENTIFICATION</scope>
</reference>
<evidence type="ECO:0000256" key="1">
    <source>
        <dbReference type="SAM" id="Phobius"/>
    </source>
</evidence>
<dbReference type="Proteomes" id="UP000265000">
    <property type="component" value="Unplaced"/>
</dbReference>
<organism evidence="2 3">
    <name type="scientific">Fundulus heteroclitus</name>
    <name type="common">Killifish</name>
    <name type="synonym">Mummichog</name>
    <dbReference type="NCBI Taxonomy" id="8078"/>
    <lineage>
        <taxon>Eukaryota</taxon>
        <taxon>Metazoa</taxon>
        <taxon>Chordata</taxon>
        <taxon>Craniata</taxon>
        <taxon>Vertebrata</taxon>
        <taxon>Euteleostomi</taxon>
        <taxon>Actinopterygii</taxon>
        <taxon>Neopterygii</taxon>
        <taxon>Teleostei</taxon>
        <taxon>Neoteleostei</taxon>
        <taxon>Acanthomorphata</taxon>
        <taxon>Ovalentaria</taxon>
        <taxon>Atherinomorphae</taxon>
        <taxon>Cyprinodontiformes</taxon>
        <taxon>Fundulidae</taxon>
        <taxon>Fundulus</taxon>
    </lineage>
</organism>
<keyword evidence="1" id="KW-0472">Membrane</keyword>
<evidence type="ECO:0000313" key="3">
    <source>
        <dbReference type="Proteomes" id="UP000265000"/>
    </source>
</evidence>
<keyword evidence="3" id="KW-1185">Reference proteome</keyword>
<name>A0A3Q2UNJ1_FUNHE</name>
<reference evidence="2" key="1">
    <citation type="submission" date="2025-08" db="UniProtKB">
        <authorList>
            <consortium name="Ensembl"/>
        </authorList>
    </citation>
    <scope>IDENTIFICATION</scope>
</reference>
<feature type="transmembrane region" description="Helical" evidence="1">
    <location>
        <begin position="12"/>
        <end position="38"/>
    </location>
</feature>
<keyword evidence="1" id="KW-0812">Transmembrane</keyword>
<keyword evidence="1" id="KW-1133">Transmembrane helix</keyword>
<sequence length="69" mass="8145">MNLHSVDKTFRLLLFISCFLLKPSILSVYVLGFLTLMFCKQERDKGAFERREYSKQAPRKKVKTLIPCF</sequence>
<dbReference type="AlphaFoldDB" id="A0A3Q2UNJ1"/>
<dbReference type="Ensembl" id="ENSFHET00000027693.1">
    <property type="protein sequence ID" value="ENSFHEP00000033420.1"/>
    <property type="gene ID" value="ENSFHEG00000020532.1"/>
</dbReference>